<organism evidence="1 2">
    <name type="scientific">Schistosoma margrebowiei</name>
    <dbReference type="NCBI Taxonomy" id="48269"/>
    <lineage>
        <taxon>Eukaryota</taxon>
        <taxon>Metazoa</taxon>
        <taxon>Spiralia</taxon>
        <taxon>Lophotrochozoa</taxon>
        <taxon>Platyhelminthes</taxon>
        <taxon>Trematoda</taxon>
        <taxon>Digenea</taxon>
        <taxon>Strigeidida</taxon>
        <taxon>Schistosomatoidea</taxon>
        <taxon>Schistosomatidae</taxon>
        <taxon>Schistosoma</taxon>
    </lineage>
</organism>
<evidence type="ECO:0000313" key="1">
    <source>
        <dbReference type="EMBL" id="VDO74061.1"/>
    </source>
</evidence>
<dbReference type="AlphaFoldDB" id="A0A183LT50"/>
<proteinExistence type="predicted"/>
<evidence type="ECO:0000313" key="2">
    <source>
        <dbReference type="Proteomes" id="UP000277204"/>
    </source>
</evidence>
<accession>A0A183LT50</accession>
<protein>
    <submittedName>
        <fullName evidence="1">Uncharacterized protein</fullName>
    </submittedName>
</protein>
<keyword evidence="2" id="KW-1185">Reference proteome</keyword>
<name>A0A183LT50_9TREM</name>
<reference evidence="1 2" key="1">
    <citation type="submission" date="2018-11" db="EMBL/GenBank/DDBJ databases">
        <authorList>
            <consortium name="Pathogen Informatics"/>
        </authorList>
    </citation>
    <scope>NUCLEOTIDE SEQUENCE [LARGE SCALE GENOMIC DNA]</scope>
    <source>
        <strain evidence="1 2">Zambia</strain>
    </source>
</reference>
<dbReference type="EMBL" id="UZAI01002715">
    <property type="protein sequence ID" value="VDO74061.1"/>
    <property type="molecule type" value="Genomic_DNA"/>
</dbReference>
<dbReference type="Proteomes" id="UP000277204">
    <property type="component" value="Unassembled WGS sequence"/>
</dbReference>
<gene>
    <name evidence="1" type="ORF">SMRZ_LOCUS6975</name>
</gene>
<sequence>MKTSISAGKRGIQWTAQNQLDDLDFANDLALLSHTHEQMQMKTVYQQSLHHVYIDRRTVDHISTTDPQLYGDIKELLSHYGTAE</sequence>